<evidence type="ECO:0000313" key="2">
    <source>
        <dbReference type="Proteomes" id="UP000198582"/>
    </source>
</evidence>
<dbReference type="Proteomes" id="UP000198582">
    <property type="component" value="Unassembled WGS sequence"/>
</dbReference>
<dbReference type="AlphaFoldDB" id="A0A1H8YLC0"/>
<dbReference type="EMBL" id="FOEF01000023">
    <property type="protein sequence ID" value="SEP53014.1"/>
    <property type="molecule type" value="Genomic_DNA"/>
</dbReference>
<dbReference type="STRING" id="394193.SAMN04489732_123143"/>
<reference evidence="1 2" key="1">
    <citation type="submission" date="2016-10" db="EMBL/GenBank/DDBJ databases">
        <authorList>
            <person name="de Groot N.N."/>
        </authorList>
    </citation>
    <scope>NUCLEOTIDE SEQUENCE [LARGE SCALE GENOMIC DNA]</scope>
    <source>
        <strain evidence="1 2">DSM 44993</strain>
    </source>
</reference>
<keyword evidence="2" id="KW-1185">Reference proteome</keyword>
<dbReference type="RefSeq" id="WP_091627199.1">
    <property type="nucleotide sequence ID" value="NZ_FOEF01000023.1"/>
</dbReference>
<protein>
    <submittedName>
        <fullName evidence="1">Uncharacterized protein</fullName>
    </submittedName>
</protein>
<dbReference type="OrthoDB" id="5195416at2"/>
<gene>
    <name evidence="1" type="ORF">SAMN04489732_123143</name>
</gene>
<proteinExistence type="predicted"/>
<organism evidence="1 2">
    <name type="scientific">Amycolatopsis saalfeldensis</name>
    <dbReference type="NCBI Taxonomy" id="394193"/>
    <lineage>
        <taxon>Bacteria</taxon>
        <taxon>Bacillati</taxon>
        <taxon>Actinomycetota</taxon>
        <taxon>Actinomycetes</taxon>
        <taxon>Pseudonocardiales</taxon>
        <taxon>Pseudonocardiaceae</taxon>
        <taxon>Amycolatopsis</taxon>
    </lineage>
</organism>
<dbReference type="NCBIfam" id="NF038206">
    <property type="entry name" value="RGCVC_fam"/>
    <property type="match status" value="1"/>
</dbReference>
<sequence>MTAATPADAPAGPLAENACPSCPHPLDSHDVIARRFCTATAAGHLERGCVCGAAVDPHARKKP</sequence>
<evidence type="ECO:0000313" key="1">
    <source>
        <dbReference type="EMBL" id="SEP53014.1"/>
    </source>
</evidence>
<name>A0A1H8YLC0_9PSEU</name>
<accession>A0A1H8YLC0</accession>